<sequence>MGKKVHRLQKEVESLRQDVMTLQAIVRDQIGEQPQTLKEWALLNNVSLRELGRLMMHLFKSLEKGKPLKVNHVTRRLFKYNHQLDQAELAELRPATEEYLQFVYQQNPEYYADIIGNITDFKIK</sequence>
<evidence type="ECO:0000313" key="1">
    <source>
        <dbReference type="EMBL" id="CAH0416172.1"/>
    </source>
</evidence>
<reference evidence="1 2" key="1">
    <citation type="submission" date="2021-11" db="EMBL/GenBank/DDBJ databases">
        <authorList>
            <person name="Depoorter E."/>
        </authorList>
    </citation>
    <scope>NUCLEOTIDE SEQUENCE [LARGE SCALE GENOMIC DNA]</scope>
    <source>
        <strain evidence="1 2">LMG 24289</strain>
    </source>
</reference>
<protein>
    <submittedName>
        <fullName evidence="1">Uncharacterized protein</fullName>
    </submittedName>
</protein>
<dbReference type="RefSeq" id="WP_230096232.1">
    <property type="nucleotide sequence ID" value="NZ_CAKKNS010000001.1"/>
</dbReference>
<proteinExistence type="predicted"/>
<comment type="caution">
    <text evidence="1">The sequence shown here is derived from an EMBL/GenBank/DDBJ whole genome shotgun (WGS) entry which is preliminary data.</text>
</comment>
<accession>A0ABN8BEL0</accession>
<gene>
    <name evidence="1" type="ORF">WFA24289_00471</name>
</gene>
<dbReference type="Proteomes" id="UP000789707">
    <property type="component" value="Unassembled WGS sequence"/>
</dbReference>
<evidence type="ECO:0000313" key="2">
    <source>
        <dbReference type="Proteomes" id="UP000789707"/>
    </source>
</evidence>
<organism evidence="1 2">
    <name type="scientific">Periweissella fabaria</name>
    <dbReference type="NCBI Taxonomy" id="546157"/>
    <lineage>
        <taxon>Bacteria</taxon>
        <taxon>Bacillati</taxon>
        <taxon>Bacillota</taxon>
        <taxon>Bacilli</taxon>
        <taxon>Lactobacillales</taxon>
        <taxon>Lactobacillaceae</taxon>
        <taxon>Periweissella</taxon>
    </lineage>
</organism>
<keyword evidence="2" id="KW-1185">Reference proteome</keyword>
<dbReference type="EMBL" id="CAKKNS010000001">
    <property type="protein sequence ID" value="CAH0416172.1"/>
    <property type="molecule type" value="Genomic_DNA"/>
</dbReference>
<name>A0ABN8BEL0_9LACO</name>